<dbReference type="InterPro" id="IPR028978">
    <property type="entry name" value="Chorismate_lyase_/UTRA_dom_sf"/>
</dbReference>
<evidence type="ECO:0000256" key="2">
    <source>
        <dbReference type="ARBA" id="ARBA00023125"/>
    </source>
</evidence>
<dbReference type="PRINTS" id="PR00035">
    <property type="entry name" value="HTHGNTR"/>
</dbReference>
<dbReference type="GO" id="GO:0045892">
    <property type="term" value="P:negative regulation of DNA-templated transcription"/>
    <property type="evidence" value="ECO:0007669"/>
    <property type="project" value="TreeGrafter"/>
</dbReference>
<proteinExistence type="predicted"/>
<reference evidence="4 5" key="1">
    <citation type="journal article" date="2015" name="Genome Announc.">
        <title>Complete genome sequences for 35 biothreat assay-relevant bacillus species.</title>
        <authorList>
            <person name="Johnson S.L."/>
            <person name="Daligault H.E."/>
            <person name="Davenport K.W."/>
            <person name="Jaissle J."/>
            <person name="Frey K.G."/>
            <person name="Ladner J.T."/>
            <person name="Broomall S.M."/>
            <person name="Bishop-Lilly K.A."/>
            <person name="Bruce D.C."/>
            <person name="Gibbons H.S."/>
            <person name="Coyne S.R."/>
            <person name="Lo C.C."/>
            <person name="Meincke L."/>
            <person name="Munk A.C."/>
            <person name="Koroleva G.I."/>
            <person name="Rosenzweig C.N."/>
            <person name="Palacios G.F."/>
            <person name="Redden C.L."/>
            <person name="Minogue T.D."/>
            <person name="Chain P.S."/>
        </authorList>
    </citation>
    <scope>NUCLEOTIDE SEQUENCE [LARGE SCALE GENOMIC DNA]</scope>
    <source>
        <strain evidence="5">ATCC 14581 / DSM 32 / JCM 2506 / NBRC 15308 / NCIMB 9376 / NCTC 10342 / NRRL B-14308 / VKM B-512</strain>
    </source>
</reference>
<accession>A0A0B6AL43</accession>
<dbReference type="PANTHER" id="PTHR44846">
    <property type="entry name" value="MANNOSYL-D-GLYCERATE TRANSPORT/METABOLISM SYSTEM REPRESSOR MNGR-RELATED"/>
    <property type="match status" value="1"/>
</dbReference>
<sequence length="243" mass="28100">MEKEIDGIPYYQKLKTMFIEEIKNGNLKYGDKIPSERELADKFGVSRMTARHALSTLEREGFVERRVGVGTFISNRKIQWNFITVNSFTKGMEDKGLKPTTETIFAKIEKADEFLANKLNISNGEEVFSLKRLRIIDDIPVAIELSQIPYKFCLQIEEYISNKISLYQVLDEFYGLKLAKQKQYMRISLSDSVESKLLRIGNETPCLSIEGTTYDSLERPIEYYQTLARGDLIEFYSEPTNPQ</sequence>
<dbReference type="GeneID" id="93644114"/>
<evidence type="ECO:0000256" key="3">
    <source>
        <dbReference type="ARBA" id="ARBA00023163"/>
    </source>
</evidence>
<dbReference type="HOGENOM" id="CLU_063236_4_2_9"/>
<dbReference type="SMART" id="SM00866">
    <property type="entry name" value="UTRA"/>
    <property type="match status" value="1"/>
</dbReference>
<dbReference type="PANTHER" id="PTHR44846:SF1">
    <property type="entry name" value="MANNOSYL-D-GLYCERATE TRANSPORT_METABOLISM SYSTEM REPRESSOR MNGR-RELATED"/>
    <property type="match status" value="1"/>
</dbReference>
<dbReference type="GO" id="GO:0003700">
    <property type="term" value="F:DNA-binding transcription factor activity"/>
    <property type="evidence" value="ECO:0007669"/>
    <property type="project" value="InterPro"/>
</dbReference>
<protein>
    <submittedName>
        <fullName evidence="4">UTRA domain protein</fullName>
    </submittedName>
</protein>
<dbReference type="AlphaFoldDB" id="A0A0B6AL43"/>
<dbReference type="Pfam" id="PF07702">
    <property type="entry name" value="UTRA"/>
    <property type="match status" value="1"/>
</dbReference>
<dbReference type="RefSeq" id="WP_034649852.1">
    <property type="nucleotide sequence ID" value="NZ_BCVB01000012.1"/>
</dbReference>
<dbReference type="Gene3D" id="1.10.10.10">
    <property type="entry name" value="Winged helix-like DNA-binding domain superfamily/Winged helix DNA-binding domain"/>
    <property type="match status" value="1"/>
</dbReference>
<dbReference type="InterPro" id="IPR036388">
    <property type="entry name" value="WH-like_DNA-bd_sf"/>
</dbReference>
<dbReference type="EMBL" id="CP009920">
    <property type="protein sequence ID" value="AJI20509.1"/>
    <property type="molecule type" value="Genomic_DNA"/>
</dbReference>
<keyword evidence="1" id="KW-0805">Transcription regulation</keyword>
<dbReference type="SMART" id="SM00345">
    <property type="entry name" value="HTH_GNTR"/>
    <property type="match status" value="1"/>
</dbReference>
<dbReference type="Gene3D" id="3.40.1410.10">
    <property type="entry name" value="Chorismate lyase-like"/>
    <property type="match status" value="1"/>
</dbReference>
<dbReference type="InterPro" id="IPR000524">
    <property type="entry name" value="Tscrpt_reg_HTH_GntR"/>
</dbReference>
<dbReference type="PROSITE" id="PS50949">
    <property type="entry name" value="HTH_GNTR"/>
    <property type="match status" value="1"/>
</dbReference>
<dbReference type="InterPro" id="IPR050679">
    <property type="entry name" value="Bact_HTH_transcr_reg"/>
</dbReference>
<dbReference type="Pfam" id="PF00392">
    <property type="entry name" value="GntR"/>
    <property type="match status" value="1"/>
</dbReference>
<dbReference type="InterPro" id="IPR011663">
    <property type="entry name" value="UTRA"/>
</dbReference>
<dbReference type="InterPro" id="IPR036390">
    <property type="entry name" value="WH_DNA-bd_sf"/>
</dbReference>
<keyword evidence="2" id="KW-0238">DNA-binding</keyword>
<evidence type="ECO:0000313" key="4">
    <source>
        <dbReference type="EMBL" id="AJI20509.1"/>
    </source>
</evidence>
<dbReference type="FunFam" id="1.10.10.10:FF:000079">
    <property type="entry name" value="GntR family transcriptional regulator"/>
    <property type="match status" value="1"/>
</dbReference>
<keyword evidence="3" id="KW-0804">Transcription</keyword>
<gene>
    <name evidence="4" type="ORF">BG04_613</name>
</gene>
<dbReference type="SUPFAM" id="SSF64288">
    <property type="entry name" value="Chorismate lyase-like"/>
    <property type="match status" value="1"/>
</dbReference>
<dbReference type="Proteomes" id="UP000031829">
    <property type="component" value="Chromosome"/>
</dbReference>
<name>A0A0B6AL43_PRIM2</name>
<dbReference type="CDD" id="cd07377">
    <property type="entry name" value="WHTH_GntR"/>
    <property type="match status" value="1"/>
</dbReference>
<dbReference type="SUPFAM" id="SSF46785">
    <property type="entry name" value="Winged helix' DNA-binding domain"/>
    <property type="match status" value="1"/>
</dbReference>
<dbReference type="GO" id="GO:0003677">
    <property type="term" value="F:DNA binding"/>
    <property type="evidence" value="ECO:0007669"/>
    <property type="project" value="UniProtKB-KW"/>
</dbReference>
<evidence type="ECO:0000256" key="1">
    <source>
        <dbReference type="ARBA" id="ARBA00023015"/>
    </source>
</evidence>
<dbReference type="KEGG" id="bmeg:BG04_613"/>
<evidence type="ECO:0000313" key="5">
    <source>
        <dbReference type="Proteomes" id="UP000031829"/>
    </source>
</evidence>
<organism evidence="4 5">
    <name type="scientific">Priestia megaterium (strain ATCC 14581 / DSM 32 / CCUG 1817 / JCM 2506 / NBRC 15308 / NCIMB 9376 / NCTC 10342 / NRRL B-14308 / VKM B-512 / Ford 19)</name>
    <name type="common">Bacillus megaterium</name>
    <dbReference type="NCBI Taxonomy" id="1348623"/>
    <lineage>
        <taxon>Bacteria</taxon>
        <taxon>Bacillati</taxon>
        <taxon>Bacillota</taxon>
        <taxon>Bacilli</taxon>
        <taxon>Bacillales</taxon>
        <taxon>Bacillaceae</taxon>
        <taxon>Priestia</taxon>
    </lineage>
</organism>